<proteinExistence type="predicted"/>
<evidence type="ECO:0000313" key="2">
    <source>
        <dbReference type="EMBL" id="THC95298.1"/>
    </source>
</evidence>
<evidence type="ECO:0000259" key="1">
    <source>
        <dbReference type="PROSITE" id="PS51186"/>
    </source>
</evidence>
<sequence>METTAMRTLDLPFTDSERNLHYRFSRPDDQPILSTIDSSFNTDRIFQVKFDSPCPISAMMGLGVQLESIQLDRPLHKSFPDEEDSDEDDDDAQDNFTIIVEDIHSSSGEASSKVAGFISAKFSSWNSRLIVTDIEIEPAYRRRGIGPTLVQFAESIGVARYLVRHVWLEVSNVNYPAIQSYLKMGFKVAGLDVSIIEKWFTAMKQFKAGIRPFLTVNEKRDGKKDQADNNFDPIHRI</sequence>
<dbReference type="Gene3D" id="3.40.630.30">
    <property type="match status" value="1"/>
</dbReference>
<dbReference type="GO" id="GO:0016747">
    <property type="term" value="F:acyltransferase activity, transferring groups other than amino-acyl groups"/>
    <property type="evidence" value="ECO:0007669"/>
    <property type="project" value="InterPro"/>
</dbReference>
<comment type="caution">
    <text evidence="2">The sequence shown here is derived from an EMBL/GenBank/DDBJ whole genome shotgun (WGS) entry which is preliminary data.</text>
</comment>
<dbReference type="SUPFAM" id="SSF55729">
    <property type="entry name" value="Acyl-CoA N-acyltransferases (Nat)"/>
    <property type="match status" value="1"/>
</dbReference>
<dbReference type="EMBL" id="SOSA01000163">
    <property type="protein sequence ID" value="THC95298.1"/>
    <property type="molecule type" value="Genomic_DNA"/>
</dbReference>
<gene>
    <name evidence="2" type="ORF">EYZ11_005208</name>
</gene>
<name>A0A4S3JKW9_9EURO</name>
<dbReference type="AlphaFoldDB" id="A0A4S3JKW9"/>
<organism evidence="2 3">
    <name type="scientific">Aspergillus tanneri</name>
    <dbReference type="NCBI Taxonomy" id="1220188"/>
    <lineage>
        <taxon>Eukaryota</taxon>
        <taxon>Fungi</taxon>
        <taxon>Dikarya</taxon>
        <taxon>Ascomycota</taxon>
        <taxon>Pezizomycotina</taxon>
        <taxon>Eurotiomycetes</taxon>
        <taxon>Eurotiomycetidae</taxon>
        <taxon>Eurotiales</taxon>
        <taxon>Aspergillaceae</taxon>
        <taxon>Aspergillus</taxon>
        <taxon>Aspergillus subgen. Circumdati</taxon>
    </lineage>
</organism>
<dbReference type="Proteomes" id="UP000308092">
    <property type="component" value="Unassembled WGS sequence"/>
</dbReference>
<dbReference type="Pfam" id="PF00583">
    <property type="entry name" value="Acetyltransf_1"/>
    <property type="match status" value="1"/>
</dbReference>
<dbReference type="VEuPathDB" id="FungiDB:EYZ11_005208"/>
<reference evidence="2 3" key="1">
    <citation type="submission" date="2019-03" db="EMBL/GenBank/DDBJ databases">
        <title>The genome sequence of a newly discovered highly antifungal drug resistant Aspergillus species, Aspergillus tanneri NIH 1004.</title>
        <authorList>
            <person name="Mounaud S."/>
            <person name="Singh I."/>
            <person name="Joardar V."/>
            <person name="Pakala S."/>
            <person name="Pakala S."/>
            <person name="Venepally P."/>
            <person name="Hoover J."/>
            <person name="Nierman W."/>
            <person name="Chung J."/>
            <person name="Losada L."/>
        </authorList>
    </citation>
    <scope>NUCLEOTIDE SEQUENCE [LARGE SCALE GENOMIC DNA]</scope>
    <source>
        <strain evidence="2 3">NIH1004</strain>
    </source>
</reference>
<dbReference type="InterPro" id="IPR016181">
    <property type="entry name" value="Acyl_CoA_acyltransferase"/>
</dbReference>
<dbReference type="CDD" id="cd04301">
    <property type="entry name" value="NAT_SF"/>
    <property type="match status" value="1"/>
</dbReference>
<dbReference type="PROSITE" id="PS51186">
    <property type="entry name" value="GNAT"/>
    <property type="match status" value="1"/>
</dbReference>
<dbReference type="InterPro" id="IPR000182">
    <property type="entry name" value="GNAT_dom"/>
</dbReference>
<protein>
    <recommendedName>
        <fullName evidence="1">N-acetyltransferase domain-containing protein</fullName>
    </recommendedName>
</protein>
<evidence type="ECO:0000313" key="3">
    <source>
        <dbReference type="Proteomes" id="UP000308092"/>
    </source>
</evidence>
<dbReference type="STRING" id="1220188.A0A4S3JKW9"/>
<accession>A0A4S3JKW9</accession>
<keyword evidence="3" id="KW-1185">Reference proteome</keyword>
<feature type="domain" description="N-acetyltransferase" evidence="1">
    <location>
        <begin position="64"/>
        <end position="208"/>
    </location>
</feature>